<gene>
    <name evidence="3" type="ORF">DAKH74_029880</name>
</gene>
<name>A0AAV5RYC2_MAUHU</name>
<feature type="region of interest" description="Disordered" evidence="1">
    <location>
        <begin position="275"/>
        <end position="297"/>
    </location>
</feature>
<dbReference type="InterPro" id="IPR001142">
    <property type="entry name" value="DUP/COS"/>
</dbReference>
<sequence length="297" mass="32749">MELPKERFHSSISYYFDNYRHSPGSLALLCIASVLFGLSATVSDPGDPKDPTLNIFLAIFGACALLASLLPASLDYEIPETLGTAGQLSLYAAVVQDRPSPDAGSWDAVARAVNKHVREHGLTRTGYLFYDGEECRVQFERMMQRHETYRGQVAGWKARCKVARRNAAGREETYVRYGYVDSAAQTEGHRSEKPRVVGTDRCGKPMFDKPQGPAPAGPVGRPPNLDSMYAMPTRPRDPVQNAKSPVDNSALKEAFKKASHVYKKSSKAYWNKVYPDLGLGGGKSKKHAKSKSKTKYA</sequence>
<keyword evidence="4" id="KW-1185">Reference proteome</keyword>
<dbReference type="Proteomes" id="UP001377567">
    <property type="component" value="Unassembled WGS sequence"/>
</dbReference>
<feature type="transmembrane region" description="Helical" evidence="2">
    <location>
        <begin position="55"/>
        <end position="74"/>
    </location>
</feature>
<feature type="compositionally biased region" description="Basic residues" evidence="1">
    <location>
        <begin position="283"/>
        <end position="297"/>
    </location>
</feature>
<evidence type="ECO:0000256" key="2">
    <source>
        <dbReference type="SAM" id="Phobius"/>
    </source>
</evidence>
<keyword evidence="2" id="KW-1133">Transmembrane helix</keyword>
<organism evidence="3 4">
    <name type="scientific">Maudiozyma humilis</name>
    <name type="common">Sour dough yeast</name>
    <name type="synonym">Kazachstania humilis</name>
    <dbReference type="NCBI Taxonomy" id="51915"/>
    <lineage>
        <taxon>Eukaryota</taxon>
        <taxon>Fungi</taxon>
        <taxon>Dikarya</taxon>
        <taxon>Ascomycota</taxon>
        <taxon>Saccharomycotina</taxon>
        <taxon>Saccharomycetes</taxon>
        <taxon>Saccharomycetales</taxon>
        <taxon>Saccharomycetaceae</taxon>
        <taxon>Maudiozyma</taxon>
    </lineage>
</organism>
<dbReference type="Pfam" id="PF00674">
    <property type="entry name" value="DUP"/>
    <property type="match status" value="1"/>
</dbReference>
<accession>A0AAV5RYC2</accession>
<keyword evidence="2" id="KW-0472">Membrane</keyword>
<reference evidence="3 4" key="1">
    <citation type="journal article" date="2023" name="Elife">
        <title>Identification of key yeast species and microbe-microbe interactions impacting larval growth of Drosophila in the wild.</title>
        <authorList>
            <person name="Mure A."/>
            <person name="Sugiura Y."/>
            <person name="Maeda R."/>
            <person name="Honda K."/>
            <person name="Sakurai N."/>
            <person name="Takahashi Y."/>
            <person name="Watada M."/>
            <person name="Katoh T."/>
            <person name="Gotoh A."/>
            <person name="Gotoh Y."/>
            <person name="Taniguchi I."/>
            <person name="Nakamura K."/>
            <person name="Hayashi T."/>
            <person name="Katayama T."/>
            <person name="Uemura T."/>
            <person name="Hattori Y."/>
        </authorList>
    </citation>
    <scope>NUCLEOTIDE SEQUENCE [LARGE SCALE GENOMIC DNA]</scope>
    <source>
        <strain evidence="3 4">KH-74</strain>
    </source>
</reference>
<keyword evidence="2" id="KW-0812">Transmembrane</keyword>
<comment type="caution">
    <text evidence="3">The sequence shown here is derived from an EMBL/GenBank/DDBJ whole genome shotgun (WGS) entry which is preliminary data.</text>
</comment>
<evidence type="ECO:0000313" key="3">
    <source>
        <dbReference type="EMBL" id="GMM56372.1"/>
    </source>
</evidence>
<dbReference type="EMBL" id="BTGD01000008">
    <property type="protein sequence ID" value="GMM56372.1"/>
    <property type="molecule type" value="Genomic_DNA"/>
</dbReference>
<proteinExistence type="predicted"/>
<evidence type="ECO:0000313" key="4">
    <source>
        <dbReference type="Proteomes" id="UP001377567"/>
    </source>
</evidence>
<dbReference type="AlphaFoldDB" id="A0AAV5RYC2"/>
<protein>
    <submittedName>
        <fullName evidence="3">Uncharacterized protein</fullName>
    </submittedName>
</protein>
<evidence type="ECO:0000256" key="1">
    <source>
        <dbReference type="SAM" id="MobiDB-lite"/>
    </source>
</evidence>
<feature type="transmembrane region" description="Helical" evidence="2">
    <location>
        <begin position="24"/>
        <end position="43"/>
    </location>
</feature>